<sequence>MSMNAAQGPMDVSPAFKLISTKMRSLNEKERLAEAKPRQLAEETRALQIQLTESSSALRQTYQIYVQIKMFISTHKKNEKYRLQVGKNALKSLAKAIEHMLRGGMSVGNKALVEFEKIDSSKEIAEFIRLNRQPYAPDKQIVVSSHRNESLKEEMREYLASLDASSSMASENADKSPQSPTNRLLFSNEVVSVPEKALQRSSSLRKEDDQAANDDARAKCSSTEFVFRDECFQSIQQLCSSIKEVTEAVLSDPLTPKDTEAHNAVSKSSSNGKRKRQERFEDVAAVDPSLTLASTDAADSHTISKDSSDLISSSTTPVISEEDVILNEYDLLLDEEAPFSIETAFSSLWIESDTFARSLLNASGSINISLPPWEKKTIIYTAVNKPDTFDASRLVLFTHNKKYMVGPSVIPTTQTRRYAYKPHSRLVISTTTRVSDVPYCDYFHVEHGWVFSSTETRGRSLVQVGLRIQWSKNTWLKKQIESTTISEAKDSVKTWLNAALNATKPLTTDSDATSMDPTMSGRGQEKSSNVALTGLPATSSVQSMPASVAELPTLLYPTLHKIIIVCALVFIYTMYYVCAALGKMQVLTRESLNQQRQHNEVLKELLDHLKSKDLRNK</sequence>
<organism evidence="1 2">
    <name type="scientific">Peronosclerospora sorghi</name>
    <dbReference type="NCBI Taxonomy" id="230839"/>
    <lineage>
        <taxon>Eukaryota</taxon>
        <taxon>Sar</taxon>
        <taxon>Stramenopiles</taxon>
        <taxon>Oomycota</taxon>
        <taxon>Peronosporomycetes</taxon>
        <taxon>Peronosporales</taxon>
        <taxon>Peronosporaceae</taxon>
        <taxon>Peronosclerospora</taxon>
    </lineage>
</organism>
<protein>
    <submittedName>
        <fullName evidence="1">Uncharacterized protein</fullName>
    </submittedName>
</protein>
<comment type="caution">
    <text evidence="1">The sequence shown here is derived from an EMBL/GenBank/DDBJ whole genome shotgun (WGS) entry which is preliminary data.</text>
</comment>
<keyword evidence="2" id="KW-1185">Reference proteome</keyword>
<dbReference type="Proteomes" id="UP001163321">
    <property type="component" value="Chromosome 8"/>
</dbReference>
<proteinExistence type="predicted"/>
<reference evidence="1 2" key="1">
    <citation type="journal article" date="2022" name="bioRxiv">
        <title>The genome of the oomycete Peronosclerospora sorghi, a cosmopolitan pathogen of maize and sorghum, is inflated with dispersed pseudogenes.</title>
        <authorList>
            <person name="Fletcher K."/>
            <person name="Martin F."/>
            <person name="Isakeit T."/>
            <person name="Cavanaugh K."/>
            <person name="Magill C."/>
            <person name="Michelmore R."/>
        </authorList>
    </citation>
    <scope>NUCLEOTIDE SEQUENCE [LARGE SCALE GENOMIC DNA]</scope>
    <source>
        <strain evidence="1">P6</strain>
    </source>
</reference>
<gene>
    <name evidence="1" type="ORF">PsorP6_004261</name>
</gene>
<name>A0ACC0VMX0_9STRA</name>
<dbReference type="EMBL" id="CM047587">
    <property type="protein sequence ID" value="KAI9907436.1"/>
    <property type="molecule type" value="Genomic_DNA"/>
</dbReference>
<evidence type="ECO:0000313" key="1">
    <source>
        <dbReference type="EMBL" id="KAI9907436.1"/>
    </source>
</evidence>
<accession>A0ACC0VMX0</accession>
<evidence type="ECO:0000313" key="2">
    <source>
        <dbReference type="Proteomes" id="UP001163321"/>
    </source>
</evidence>